<evidence type="ECO:0000313" key="2">
    <source>
        <dbReference type="Proteomes" id="UP000019116"/>
    </source>
</evidence>
<dbReference type="AlphaFoldDB" id="A0A3B6NPN6"/>
<reference evidence="1" key="1">
    <citation type="submission" date="2018-08" db="EMBL/GenBank/DDBJ databases">
        <authorList>
            <person name="Rossello M."/>
        </authorList>
    </citation>
    <scope>NUCLEOTIDE SEQUENCE [LARGE SCALE GENOMIC DNA]</scope>
    <source>
        <strain evidence="1">cv. Chinese Spring</strain>
    </source>
</reference>
<dbReference type="Proteomes" id="UP000019116">
    <property type="component" value="Chromosome 6A"/>
</dbReference>
<dbReference type="Gramene" id="TraesCS6A03G0426400.1">
    <property type="protein sequence ID" value="TraesCS6A03G0426400.1.CDS1"/>
    <property type="gene ID" value="TraesCS6A03G0426400"/>
</dbReference>
<dbReference type="OrthoDB" id="693008at2759"/>
<dbReference type="PANTHER" id="PTHR45125:SF3">
    <property type="entry name" value="NO-APICAL-MERISTEM-ASSOCIATED CARBOXY-TERMINAL DOMAIN PROTEIN"/>
    <property type="match status" value="1"/>
</dbReference>
<evidence type="ECO:0008006" key="3">
    <source>
        <dbReference type="Google" id="ProtNLM"/>
    </source>
</evidence>
<organism evidence="1">
    <name type="scientific">Triticum aestivum</name>
    <name type="common">Wheat</name>
    <dbReference type="NCBI Taxonomy" id="4565"/>
    <lineage>
        <taxon>Eukaryota</taxon>
        <taxon>Viridiplantae</taxon>
        <taxon>Streptophyta</taxon>
        <taxon>Embryophyta</taxon>
        <taxon>Tracheophyta</taxon>
        <taxon>Spermatophyta</taxon>
        <taxon>Magnoliopsida</taxon>
        <taxon>Liliopsida</taxon>
        <taxon>Poales</taxon>
        <taxon>Poaceae</taxon>
        <taxon>BOP clade</taxon>
        <taxon>Pooideae</taxon>
        <taxon>Triticodae</taxon>
        <taxon>Triticeae</taxon>
        <taxon>Triticinae</taxon>
        <taxon>Triticum</taxon>
    </lineage>
</organism>
<dbReference type="PaxDb" id="4565-Traes_6DL_1A0ACFDF0.1"/>
<protein>
    <recommendedName>
        <fullName evidence="3">Myb-like domain-containing protein</fullName>
    </recommendedName>
</protein>
<keyword evidence="2" id="KW-1185">Reference proteome</keyword>
<dbReference type="STRING" id="4565.A0A3B6NPN6"/>
<dbReference type="Gramene" id="TraesCS6A02G172700.1">
    <property type="protein sequence ID" value="TraesCS6A02G172700.1.cds1"/>
    <property type="gene ID" value="TraesCS6A02G172700"/>
</dbReference>
<evidence type="ECO:0000313" key="1">
    <source>
        <dbReference type="EnsemblPlants" id="TraesCS6A02G172700.1.cds1"/>
    </source>
</evidence>
<proteinExistence type="predicted"/>
<dbReference type="Gramene" id="TraesROB_scaffold_045574_01G000100.1">
    <property type="protein sequence ID" value="TraesROB_scaffold_045574_01G000100.1"/>
    <property type="gene ID" value="TraesROB_scaffold_045574_01G000100"/>
</dbReference>
<sequence length="152" mass="17220">MHATNVANDDYIYESREYETQYDDDNLDVDDEGFIVQGRSGNYSTTEDVLICTAWKKISQDASVGSDQTVSTYWKRIKEYFDERNTSGIFRASDSLRQCWSTINAECSKWAGCLSNVARMNPSGCGDSDLVNISSFSVVPWVVPWEVPWVVI</sequence>
<reference evidence="1" key="2">
    <citation type="submission" date="2018-10" db="UniProtKB">
        <authorList>
            <consortium name="EnsemblPlants"/>
        </authorList>
    </citation>
    <scope>IDENTIFICATION</scope>
</reference>
<dbReference type="OMA" id="RIENTHR"/>
<dbReference type="PANTHER" id="PTHR45125">
    <property type="entry name" value="F21J9.4-RELATED"/>
    <property type="match status" value="1"/>
</dbReference>
<accession>A0A3B6NPN6</accession>
<dbReference type="EnsemblPlants" id="TraesCS6A02G172700.1">
    <property type="protein sequence ID" value="TraesCS6A02G172700.1.cds1"/>
    <property type="gene ID" value="TraesCS6A02G172700"/>
</dbReference>
<name>A0A3B6NPN6_WHEAT</name>
<dbReference type="Gramene" id="TraesWEE_scaffold_000267_01G000100.1">
    <property type="protein sequence ID" value="TraesWEE_scaffold_000267_01G000100.1"/>
    <property type="gene ID" value="TraesWEE_scaffold_000267_01G000100"/>
</dbReference>